<evidence type="ECO:0000313" key="4">
    <source>
        <dbReference type="Proteomes" id="UP000541444"/>
    </source>
</evidence>
<dbReference type="EMBL" id="JACGCM010002327">
    <property type="protein sequence ID" value="KAF6141387.1"/>
    <property type="molecule type" value="Genomic_DNA"/>
</dbReference>
<dbReference type="InterPro" id="IPR017853">
    <property type="entry name" value="GH"/>
</dbReference>
<protein>
    <recommendedName>
        <fullName evidence="2">GH18 domain-containing protein</fullName>
    </recommendedName>
</protein>
<sequence length="170" mass="18045">MASQSSVISILLLSLVVACNAKEITIYWGQNGNEGTLAETCATGNYAFVNVAFLPVFGNRQTPMLNLVGHNDPSINGSVLQQSSLPVHPGALSNLEDAWKQWTSFISVTKIFLGLPVAPQAAGSSFIPASDMSSSVLPTIKGSSKYGGAILWSKYYDDLDGYSSSIKSHV</sequence>
<dbReference type="InterPro" id="IPR050542">
    <property type="entry name" value="Glycosyl_Hydrlase18_Chitinase"/>
</dbReference>
<dbReference type="PROSITE" id="PS51910">
    <property type="entry name" value="GH18_2"/>
    <property type="match status" value="1"/>
</dbReference>
<dbReference type="AlphaFoldDB" id="A0A7J7LFH6"/>
<evidence type="ECO:0000313" key="3">
    <source>
        <dbReference type="EMBL" id="KAF6141387.1"/>
    </source>
</evidence>
<dbReference type="PANTHER" id="PTHR45708:SF65">
    <property type="entry name" value="CHITINASE"/>
    <property type="match status" value="1"/>
</dbReference>
<evidence type="ECO:0000259" key="2">
    <source>
        <dbReference type="PROSITE" id="PS51910"/>
    </source>
</evidence>
<dbReference type="OrthoDB" id="6020543at2759"/>
<name>A0A7J7LFH6_9MAGN</name>
<reference evidence="3 4" key="1">
    <citation type="journal article" date="2020" name="IScience">
        <title>Genome Sequencing of the Endangered Kingdonia uniflora (Circaeasteraceae, Ranunculales) Reveals Potential Mechanisms of Evolutionary Specialization.</title>
        <authorList>
            <person name="Sun Y."/>
            <person name="Deng T."/>
            <person name="Zhang A."/>
            <person name="Moore M.J."/>
            <person name="Landis J.B."/>
            <person name="Lin N."/>
            <person name="Zhang H."/>
            <person name="Zhang X."/>
            <person name="Huang J."/>
            <person name="Zhang X."/>
            <person name="Sun H."/>
            <person name="Wang H."/>
        </authorList>
    </citation>
    <scope>NUCLEOTIDE SEQUENCE [LARGE SCALE GENOMIC DNA]</scope>
    <source>
        <strain evidence="3">TB1705</strain>
        <tissue evidence="3">Leaf</tissue>
    </source>
</reference>
<feature type="signal peptide" evidence="1">
    <location>
        <begin position="1"/>
        <end position="21"/>
    </location>
</feature>
<comment type="caution">
    <text evidence="3">The sequence shown here is derived from an EMBL/GenBank/DDBJ whole genome shotgun (WGS) entry which is preliminary data.</text>
</comment>
<dbReference type="GO" id="GO:0005576">
    <property type="term" value="C:extracellular region"/>
    <property type="evidence" value="ECO:0007669"/>
    <property type="project" value="TreeGrafter"/>
</dbReference>
<keyword evidence="4" id="KW-1185">Reference proteome</keyword>
<dbReference type="SUPFAM" id="SSF51445">
    <property type="entry name" value="(Trans)glycosidases"/>
    <property type="match status" value="2"/>
</dbReference>
<feature type="chain" id="PRO_5029557004" description="GH18 domain-containing protein" evidence="1">
    <location>
        <begin position="22"/>
        <end position="170"/>
    </location>
</feature>
<dbReference type="PANTHER" id="PTHR45708">
    <property type="entry name" value="ENDOCHITINASE"/>
    <property type="match status" value="1"/>
</dbReference>
<feature type="domain" description="GH18" evidence="2">
    <location>
        <begin position="1"/>
        <end position="170"/>
    </location>
</feature>
<evidence type="ECO:0000256" key="1">
    <source>
        <dbReference type="SAM" id="SignalP"/>
    </source>
</evidence>
<organism evidence="3 4">
    <name type="scientific">Kingdonia uniflora</name>
    <dbReference type="NCBI Taxonomy" id="39325"/>
    <lineage>
        <taxon>Eukaryota</taxon>
        <taxon>Viridiplantae</taxon>
        <taxon>Streptophyta</taxon>
        <taxon>Embryophyta</taxon>
        <taxon>Tracheophyta</taxon>
        <taxon>Spermatophyta</taxon>
        <taxon>Magnoliopsida</taxon>
        <taxon>Ranunculales</taxon>
        <taxon>Circaeasteraceae</taxon>
        <taxon>Kingdonia</taxon>
    </lineage>
</organism>
<dbReference type="GO" id="GO:0005975">
    <property type="term" value="P:carbohydrate metabolic process"/>
    <property type="evidence" value="ECO:0007669"/>
    <property type="project" value="InterPro"/>
</dbReference>
<gene>
    <name evidence="3" type="ORF">GIB67_021203</name>
</gene>
<proteinExistence type="predicted"/>
<dbReference type="Proteomes" id="UP000541444">
    <property type="component" value="Unassembled WGS sequence"/>
</dbReference>
<keyword evidence="1" id="KW-0732">Signal</keyword>
<dbReference type="InterPro" id="IPR001223">
    <property type="entry name" value="Glyco_hydro18_cat"/>
</dbReference>
<accession>A0A7J7LFH6</accession>
<dbReference type="GO" id="GO:0004568">
    <property type="term" value="F:chitinase activity"/>
    <property type="evidence" value="ECO:0007669"/>
    <property type="project" value="TreeGrafter"/>
</dbReference>
<dbReference type="Gene3D" id="3.20.20.80">
    <property type="entry name" value="Glycosidases"/>
    <property type="match status" value="2"/>
</dbReference>